<dbReference type="AlphaFoldDB" id="A0A1J6HMW6"/>
<protein>
    <submittedName>
        <fullName evidence="1">Uncharacterized protein</fullName>
    </submittedName>
</protein>
<name>A0A1J6HMW6_9HYPH</name>
<accession>A0A1J6HMW6</accession>
<dbReference type="Proteomes" id="UP000182985">
    <property type="component" value="Unassembled WGS sequence"/>
</dbReference>
<sequence length="134" mass="14974">MSPPEVEGIMGTHPVIKRSPPNAARYLFGPDRPVVIFEQNSLVEISFSPDASEPVKYGSEDLFLSSEKDVLEMLWAHSGRADTFEVAGFIVFLPLGITLTGFHDHDADQKAISCFVRGRWDRFGTRMKPIEFSS</sequence>
<evidence type="ECO:0000313" key="1">
    <source>
        <dbReference type="EMBL" id="OIS94276.1"/>
    </source>
</evidence>
<dbReference type="EMBL" id="MOEC01000005">
    <property type="protein sequence ID" value="OIS94276.1"/>
    <property type="molecule type" value="Genomic_DNA"/>
</dbReference>
<evidence type="ECO:0000313" key="2">
    <source>
        <dbReference type="Proteomes" id="UP000182985"/>
    </source>
</evidence>
<organism evidence="1 2">
    <name type="scientific">Brucella cytisi</name>
    <dbReference type="NCBI Taxonomy" id="407152"/>
    <lineage>
        <taxon>Bacteria</taxon>
        <taxon>Pseudomonadati</taxon>
        <taxon>Pseudomonadota</taxon>
        <taxon>Alphaproteobacteria</taxon>
        <taxon>Hyphomicrobiales</taxon>
        <taxon>Brucellaceae</taxon>
        <taxon>Brucella/Ochrobactrum group</taxon>
        <taxon>Brucella</taxon>
    </lineage>
</organism>
<proteinExistence type="predicted"/>
<keyword evidence="2" id="KW-1185">Reference proteome</keyword>
<comment type="caution">
    <text evidence="1">The sequence shown here is derived from an EMBL/GenBank/DDBJ whole genome shotgun (WGS) entry which is preliminary data.</text>
</comment>
<reference evidence="1 2" key="1">
    <citation type="submission" date="2016-10" db="EMBL/GenBank/DDBJ databases">
        <title>The Draft Genome Sequence of the Potato Rhizosphere Bacteria Ochrobactrum sp. IPA7.2.</title>
        <authorList>
            <person name="Gogoleva N.E."/>
            <person name="Khlopko Y.A."/>
            <person name="Burygin G.L."/>
            <person name="Plotnikov A.O."/>
        </authorList>
    </citation>
    <scope>NUCLEOTIDE SEQUENCE [LARGE SCALE GENOMIC DNA]</scope>
    <source>
        <strain evidence="1 2">IPA7.2</strain>
    </source>
</reference>
<gene>
    <name evidence="1" type="ORF">BLA27_07140</name>
</gene>